<feature type="region of interest" description="Disordered" evidence="1">
    <location>
        <begin position="152"/>
        <end position="189"/>
    </location>
</feature>
<dbReference type="AlphaFoldDB" id="A0A914QIH7"/>
<dbReference type="WBParaSite" id="PDA_v2.g3371.t1">
    <property type="protein sequence ID" value="PDA_v2.g3371.t1"/>
    <property type="gene ID" value="PDA_v2.g3371"/>
</dbReference>
<accession>A0A914QIH7</accession>
<feature type="region of interest" description="Disordered" evidence="1">
    <location>
        <begin position="96"/>
        <end position="116"/>
    </location>
</feature>
<evidence type="ECO:0000313" key="2">
    <source>
        <dbReference type="Proteomes" id="UP000887578"/>
    </source>
</evidence>
<feature type="compositionally biased region" description="Low complexity" evidence="1">
    <location>
        <begin position="162"/>
        <end position="182"/>
    </location>
</feature>
<feature type="compositionally biased region" description="Polar residues" evidence="1">
    <location>
        <begin position="152"/>
        <end position="161"/>
    </location>
</feature>
<feature type="region of interest" description="Disordered" evidence="1">
    <location>
        <begin position="198"/>
        <end position="217"/>
    </location>
</feature>
<organism evidence="2 3">
    <name type="scientific">Panagrolaimus davidi</name>
    <dbReference type="NCBI Taxonomy" id="227884"/>
    <lineage>
        <taxon>Eukaryota</taxon>
        <taxon>Metazoa</taxon>
        <taxon>Ecdysozoa</taxon>
        <taxon>Nematoda</taxon>
        <taxon>Chromadorea</taxon>
        <taxon>Rhabditida</taxon>
        <taxon>Tylenchina</taxon>
        <taxon>Panagrolaimomorpha</taxon>
        <taxon>Panagrolaimoidea</taxon>
        <taxon>Panagrolaimidae</taxon>
        <taxon>Panagrolaimus</taxon>
    </lineage>
</organism>
<name>A0A914QIH7_9BILA</name>
<evidence type="ECO:0000313" key="3">
    <source>
        <dbReference type="WBParaSite" id="PDA_v2.g3371.t1"/>
    </source>
</evidence>
<feature type="compositionally biased region" description="Acidic residues" evidence="1">
    <location>
        <begin position="99"/>
        <end position="108"/>
    </location>
</feature>
<evidence type="ECO:0000256" key="1">
    <source>
        <dbReference type="SAM" id="MobiDB-lite"/>
    </source>
</evidence>
<feature type="region of interest" description="Disordered" evidence="1">
    <location>
        <begin position="222"/>
        <end position="252"/>
    </location>
</feature>
<dbReference type="Proteomes" id="UP000887578">
    <property type="component" value="Unplaced"/>
</dbReference>
<reference evidence="3" key="1">
    <citation type="submission" date="2022-11" db="UniProtKB">
        <authorList>
            <consortium name="WormBaseParasite"/>
        </authorList>
    </citation>
    <scope>IDENTIFICATION</scope>
</reference>
<protein>
    <submittedName>
        <fullName evidence="3">Uncharacterized protein</fullName>
    </submittedName>
</protein>
<feature type="compositionally biased region" description="Polar residues" evidence="1">
    <location>
        <begin position="198"/>
        <end position="212"/>
    </location>
</feature>
<proteinExistence type="predicted"/>
<keyword evidence="2" id="KW-1185">Reference proteome</keyword>
<sequence length="411" mass="46148">MIQAESAEHLFQMYEIHMGVYLPQKTDTQKRDLKRALSKKYRREYILPGVEEPAEAVVEPAEAVEEPTDAVQQHVFEAVQHLVHAVEQLTAAVEQPAEVQEEPVDNDFDDHPSVSPQHQTMFQLTATPTANDSTSHAPSTNQQICDTTSTVLQPSPCSKTLSASAPSAAISSPSDFPSSSPAKVPPVISSPTSPLDYSFDPTVSSPHPTSLSLIPRRITRQPRNSHQNDEEECNISPLQQQSERTEEESEKTDSQLLLDIDLHKPPSQNYTRIDINEIIRRLLLSSTPTKLSDEIYAICLKKAYHGSAVPAVFLPITYYVLRAQAKQETLESAGLLFNDSHVLLFRFDRFYSQGIRCNCQLNTVAFAEKMFGREIILPIFERGRLISADGKIQKDEVKCFGFFKQFNLFKF</sequence>